<protein>
    <submittedName>
        <fullName evidence="6">Voltage-gated chloride channel family protein</fullName>
    </submittedName>
</protein>
<sequence length="150" mass="16062">MGLLAIGFPHIIGVGYETTSAALTGKLLWHEAVVFAMIKVLAVAITFGGRMGGDIFALADDWRADRAGVWVDCHGVFPETSGSHTLYALAGMGAVAAAVLGAPISTTLIVFELTGDWQTGLAVKVSRRNCGGRCFMSMRLRRITGHWRIR</sequence>
<comment type="subcellular location">
    <subcellularLocation>
        <location evidence="1">Membrane</location>
        <topology evidence="1">Multi-pass membrane protein</topology>
    </subcellularLocation>
</comment>
<dbReference type="Pfam" id="PF00654">
    <property type="entry name" value="Voltage_CLC"/>
    <property type="match status" value="2"/>
</dbReference>
<dbReference type="AlphaFoldDB" id="A0A3B0SCH1"/>
<dbReference type="GO" id="GO:0015108">
    <property type="term" value="F:chloride transmembrane transporter activity"/>
    <property type="evidence" value="ECO:0007669"/>
    <property type="project" value="InterPro"/>
</dbReference>
<evidence type="ECO:0000256" key="3">
    <source>
        <dbReference type="ARBA" id="ARBA00022989"/>
    </source>
</evidence>
<evidence type="ECO:0000256" key="1">
    <source>
        <dbReference type="ARBA" id="ARBA00004141"/>
    </source>
</evidence>
<dbReference type="InterPro" id="IPR001807">
    <property type="entry name" value="ClC"/>
</dbReference>
<gene>
    <name evidence="6" type="ORF">MNBD_ALPHA07-1945</name>
</gene>
<reference evidence="6" key="1">
    <citation type="submission" date="2018-06" db="EMBL/GenBank/DDBJ databases">
        <authorList>
            <person name="Zhirakovskaya E."/>
        </authorList>
    </citation>
    <scope>NUCLEOTIDE SEQUENCE</scope>
</reference>
<keyword evidence="4 5" id="KW-0472">Membrane</keyword>
<evidence type="ECO:0000256" key="2">
    <source>
        <dbReference type="ARBA" id="ARBA00022692"/>
    </source>
</evidence>
<dbReference type="SUPFAM" id="SSF81340">
    <property type="entry name" value="Clc chloride channel"/>
    <property type="match status" value="1"/>
</dbReference>
<dbReference type="EMBL" id="UOEG01000248">
    <property type="protein sequence ID" value="VAW02888.1"/>
    <property type="molecule type" value="Genomic_DNA"/>
</dbReference>
<keyword evidence="2 5" id="KW-0812">Transmembrane</keyword>
<evidence type="ECO:0000313" key="6">
    <source>
        <dbReference type="EMBL" id="VAW02888.1"/>
    </source>
</evidence>
<dbReference type="InterPro" id="IPR014743">
    <property type="entry name" value="Cl-channel_core"/>
</dbReference>
<feature type="transmembrane region" description="Helical" evidence="5">
    <location>
        <begin position="27"/>
        <end position="47"/>
    </location>
</feature>
<accession>A0A3B0SCH1</accession>
<proteinExistence type="predicted"/>
<keyword evidence="3 5" id="KW-1133">Transmembrane helix</keyword>
<evidence type="ECO:0000256" key="4">
    <source>
        <dbReference type="ARBA" id="ARBA00023136"/>
    </source>
</evidence>
<dbReference type="GO" id="GO:0016020">
    <property type="term" value="C:membrane"/>
    <property type="evidence" value="ECO:0007669"/>
    <property type="project" value="UniProtKB-SubCell"/>
</dbReference>
<dbReference type="Gene3D" id="1.10.3080.10">
    <property type="entry name" value="Clc chloride channel"/>
    <property type="match status" value="1"/>
</dbReference>
<name>A0A3B0SCH1_9ZZZZ</name>
<evidence type="ECO:0000256" key="5">
    <source>
        <dbReference type="SAM" id="Phobius"/>
    </source>
</evidence>
<feature type="transmembrane region" description="Helical" evidence="5">
    <location>
        <begin position="86"/>
        <end position="111"/>
    </location>
</feature>
<organism evidence="6">
    <name type="scientific">hydrothermal vent metagenome</name>
    <dbReference type="NCBI Taxonomy" id="652676"/>
    <lineage>
        <taxon>unclassified sequences</taxon>
        <taxon>metagenomes</taxon>
        <taxon>ecological metagenomes</taxon>
    </lineage>
</organism>